<evidence type="ECO:0000313" key="4">
    <source>
        <dbReference type="Proteomes" id="UP001348397"/>
    </source>
</evidence>
<dbReference type="Proteomes" id="UP001348397">
    <property type="component" value="Unassembled WGS sequence"/>
</dbReference>
<evidence type="ECO:0000256" key="2">
    <source>
        <dbReference type="SAM" id="Phobius"/>
    </source>
</evidence>
<feature type="compositionally biased region" description="Polar residues" evidence="1">
    <location>
        <begin position="97"/>
        <end position="108"/>
    </location>
</feature>
<protein>
    <submittedName>
        <fullName evidence="3">Uncharacterized protein</fullName>
    </submittedName>
</protein>
<gene>
    <name evidence="3" type="ORF">SOP96_02660</name>
</gene>
<accession>A0ABU6HNG4</accession>
<feature type="transmembrane region" description="Helical" evidence="2">
    <location>
        <begin position="59"/>
        <end position="76"/>
    </location>
</feature>
<keyword evidence="2" id="KW-0472">Membrane</keyword>
<evidence type="ECO:0000313" key="3">
    <source>
        <dbReference type="EMBL" id="MEC3874610.1"/>
    </source>
</evidence>
<dbReference type="RefSeq" id="WP_326319680.1">
    <property type="nucleotide sequence ID" value="NZ_JAYLAA010000012.1"/>
</dbReference>
<keyword evidence="2" id="KW-1133">Transmembrane helix</keyword>
<feature type="transmembrane region" description="Helical" evidence="2">
    <location>
        <begin position="20"/>
        <end position="39"/>
    </location>
</feature>
<evidence type="ECO:0000256" key="1">
    <source>
        <dbReference type="SAM" id="MobiDB-lite"/>
    </source>
</evidence>
<keyword evidence="2" id="KW-0812">Transmembrane</keyword>
<dbReference type="EMBL" id="JAYLAA010000012">
    <property type="protein sequence ID" value="MEC3874610.1"/>
    <property type="molecule type" value="Genomic_DNA"/>
</dbReference>
<keyword evidence="4" id="KW-1185">Reference proteome</keyword>
<proteinExistence type="predicted"/>
<name>A0ABU6HNG4_9FLAO</name>
<comment type="caution">
    <text evidence="3">The sequence shown here is derived from an EMBL/GenBank/DDBJ whole genome shotgun (WGS) entry which is preliminary data.</text>
</comment>
<sequence>MKLIDYLENFDFESLISTTFLLPFFSIIIIIKILSVVFYSFVAEHDEKEVLEVTVFSNWFAYFIFSFSMLIVYDYFDRKEKSNFRFTHTIVTDDQNRKSSVTDNSENNETLEEVNGDNKDSSTFSRNDIVMSEDVEEVEEYQYIPSENELLSLEKDQHYLSVFKQLCSEAKKTENLKEIPSSQICGNEEGNCKWCGNSFVQNKYLKPSYQAVADEIGIRFMFIGDGWNSPNIYKYVKDYEKGIKVQCVTAKKEFCSLKCEKEFKNNRGY</sequence>
<feature type="region of interest" description="Disordered" evidence="1">
    <location>
        <begin position="97"/>
        <end position="122"/>
    </location>
</feature>
<reference evidence="3 4" key="1">
    <citation type="submission" date="2024-01" db="EMBL/GenBank/DDBJ databases">
        <title>Chryseobacterium sp. T9W2-O.</title>
        <authorList>
            <person name="Maltman C."/>
        </authorList>
    </citation>
    <scope>NUCLEOTIDE SEQUENCE [LARGE SCALE GENOMIC DNA]</scope>
    <source>
        <strain evidence="3 4">T9W2-O</strain>
    </source>
</reference>
<organism evidence="3 4">
    <name type="scientific">Chryseobacterium salviniae</name>
    <dbReference type="NCBI Taxonomy" id="3101750"/>
    <lineage>
        <taxon>Bacteria</taxon>
        <taxon>Pseudomonadati</taxon>
        <taxon>Bacteroidota</taxon>
        <taxon>Flavobacteriia</taxon>
        <taxon>Flavobacteriales</taxon>
        <taxon>Weeksellaceae</taxon>
        <taxon>Chryseobacterium group</taxon>
        <taxon>Chryseobacterium</taxon>
    </lineage>
</organism>